<feature type="compositionally biased region" description="Basic residues" evidence="1">
    <location>
        <begin position="323"/>
        <end position="333"/>
    </location>
</feature>
<feature type="compositionally biased region" description="Basic and acidic residues" evidence="1">
    <location>
        <begin position="435"/>
        <end position="459"/>
    </location>
</feature>
<dbReference type="KEGG" id="maqu:Maq22A_1p31630"/>
<feature type="compositionally biased region" description="Basic and acidic residues" evidence="1">
    <location>
        <begin position="534"/>
        <end position="553"/>
    </location>
</feature>
<feature type="compositionally biased region" description="Basic and acidic residues" evidence="1">
    <location>
        <begin position="566"/>
        <end position="600"/>
    </location>
</feature>
<feature type="region of interest" description="Disordered" evidence="1">
    <location>
        <begin position="309"/>
        <end position="417"/>
    </location>
</feature>
<dbReference type="PATRIC" id="fig|270351.10.peg.5638"/>
<feature type="compositionally biased region" description="Basic and acidic residues" evidence="1">
    <location>
        <begin position="617"/>
        <end position="632"/>
    </location>
</feature>
<sequence>MDGIRAGRASGGLGFDRPGRFGRQGPGGVGPGRGGPGRGGLGEDPPRFGGGPVGGNQVGEALRIHAPRHRNRQGDDAALGVEPHAVAARAPARKRCARRQQHAGDHAGMVCRHVEVGDLAPGDGPVEPGRGQAPGAQDQGDGRAARQDQRPGPAHQDREGEGRAGHDDDLAGRDAGHAEDHDREGDGGEEAAGHDQDEAPGPVVGAQDPFPGADLGDGRLQVGADRRVAGPHRTEEVGARRPAQAGRVGEVGRELAEGMGRRRDPGGGQQVGIDRPAQGGEALARRRVGVGRVGLPGLEVRGRIVEAPRHRAVEHGGHEVGRGRVRRLGRRRQGLGDARRHGAAAQERPGGGVGRGHGGPRRVGGELALAAPVAHGEVEALHHERAEAQGRPEDAESPVPARRHRLERAPDPGIDRQEALAVGGVAAGVMRELVGDDRRDLVAPHQGEKRQRHVEDAPGDRPLAGLQHRRARRDEEPVGQADDQGLGLERAHPLGQPLDQAPEPRRLGGGDRAAEDRQGIGLERVEGAAQAEHGAARGDERRADRDGGDRQELHPVAGQPALDQHSGLERDDSDEGGGRRQDLDREGRRQEPAHQREAPHQRVARAAPEPAEAGAGEQHEEREPGRDRAAADRHRRQQAAPLHHGDQGAGAIPGLARLGHREGTAVELAVMAELQAEIDAAVAGGAGLQVGDDLGEAPVLGGEGRAVVEAARPLPQAEEQQDERQQDGGRDEAGQGARTRRRA</sequence>
<feature type="compositionally biased region" description="Basic and acidic residues" evidence="1">
    <location>
        <begin position="309"/>
        <end position="322"/>
    </location>
</feature>
<feature type="compositionally biased region" description="Basic and acidic residues" evidence="1">
    <location>
        <begin position="224"/>
        <end position="239"/>
    </location>
</feature>
<accession>A0A0C6F789</accession>
<evidence type="ECO:0000256" key="1">
    <source>
        <dbReference type="SAM" id="MobiDB-lite"/>
    </source>
</evidence>
<reference evidence="2 3" key="1">
    <citation type="journal article" date="2015" name="Genome Announc.">
        <title>Complete Genome Sequence of Methylobacterium aquaticum Strain 22A, Isolated from Racomitrium japonicum Moss.</title>
        <authorList>
            <person name="Tani A."/>
            <person name="Ogura Y."/>
            <person name="Hayashi T."/>
            <person name="Kimbara K."/>
        </authorList>
    </citation>
    <scope>NUCLEOTIDE SEQUENCE [LARGE SCALE GENOMIC DNA]</scope>
    <source>
        <strain evidence="2 3">MA-22A</strain>
        <plasmid evidence="3">Plasmid pMaq22A_1p DNA</plasmid>
    </source>
</reference>
<feature type="compositionally biased region" description="Low complexity" evidence="1">
    <location>
        <begin position="604"/>
        <end position="616"/>
    </location>
</feature>
<feature type="compositionally biased region" description="Low complexity" evidence="1">
    <location>
        <begin position="128"/>
        <end position="139"/>
    </location>
</feature>
<feature type="region of interest" description="Disordered" evidence="1">
    <location>
        <begin position="704"/>
        <end position="743"/>
    </location>
</feature>
<evidence type="ECO:0000313" key="2">
    <source>
        <dbReference type="EMBL" id="BAQ48656.1"/>
    </source>
</evidence>
<feature type="region of interest" description="Disordered" evidence="1">
    <location>
        <begin position="1"/>
        <end position="284"/>
    </location>
</feature>
<keyword evidence="2" id="KW-0614">Plasmid</keyword>
<feature type="region of interest" description="Disordered" evidence="1">
    <location>
        <begin position="435"/>
        <end position="656"/>
    </location>
</feature>
<feature type="compositionally biased region" description="Basic and acidic residues" evidence="1">
    <location>
        <begin position="722"/>
        <end position="733"/>
    </location>
</feature>
<geneLocation type="plasmid" evidence="3">
    <name>pMaq22A_1p DNA</name>
</geneLocation>
<feature type="compositionally biased region" description="Basic and acidic residues" evidence="1">
    <location>
        <begin position="250"/>
        <end position="265"/>
    </location>
</feature>
<feature type="compositionally biased region" description="Basic and acidic residues" evidence="1">
    <location>
        <begin position="376"/>
        <end position="394"/>
    </location>
</feature>
<dbReference type="EMBL" id="AP014705">
    <property type="protein sequence ID" value="BAQ48656.1"/>
    <property type="molecule type" value="Genomic_DNA"/>
</dbReference>
<proteinExistence type="predicted"/>
<feature type="compositionally biased region" description="Gly residues" evidence="1">
    <location>
        <begin position="22"/>
        <end position="57"/>
    </location>
</feature>
<gene>
    <name evidence="2" type="ORF">Maq22A_1p31630</name>
</gene>
<feature type="compositionally biased region" description="Basic and acidic residues" evidence="1">
    <location>
        <begin position="140"/>
        <end position="197"/>
    </location>
</feature>
<dbReference type="AlphaFoldDB" id="A0A0C6F789"/>
<feature type="compositionally biased region" description="Basic and acidic residues" evidence="1">
    <location>
        <begin position="407"/>
        <end position="417"/>
    </location>
</feature>
<evidence type="ECO:0000313" key="3">
    <source>
        <dbReference type="Proteomes" id="UP000061432"/>
    </source>
</evidence>
<organism evidence="2 3">
    <name type="scientific">Methylobacterium aquaticum</name>
    <dbReference type="NCBI Taxonomy" id="270351"/>
    <lineage>
        <taxon>Bacteria</taxon>
        <taxon>Pseudomonadati</taxon>
        <taxon>Pseudomonadota</taxon>
        <taxon>Alphaproteobacteria</taxon>
        <taxon>Hyphomicrobiales</taxon>
        <taxon>Methylobacteriaceae</taxon>
        <taxon>Methylobacterium</taxon>
    </lineage>
</organism>
<name>A0A0C6F789_9HYPH</name>
<feature type="compositionally biased region" description="Basic and acidic residues" evidence="1">
    <location>
        <begin position="502"/>
        <end position="526"/>
    </location>
</feature>
<feature type="compositionally biased region" description="Basic residues" evidence="1">
    <location>
        <begin position="91"/>
        <end position="101"/>
    </location>
</feature>
<dbReference type="Proteomes" id="UP000061432">
    <property type="component" value="Plasmid pMaq22A_1p"/>
</dbReference>
<reference evidence="3" key="2">
    <citation type="submission" date="2015-01" db="EMBL/GenBank/DDBJ databases">
        <title>Complete genome sequence of Methylobacterium aquaticum strain 22A.</title>
        <authorList>
            <person name="Tani A."/>
            <person name="Ogura Y."/>
            <person name="Hayashi T."/>
        </authorList>
    </citation>
    <scope>NUCLEOTIDE SEQUENCE [LARGE SCALE GENOMIC DNA]</scope>
    <source>
        <strain evidence="3">MA-22A</strain>
        <plasmid evidence="3">Plasmid pMaq22A_1p DNA</plasmid>
    </source>
</reference>
<protein>
    <submittedName>
        <fullName evidence="2">Uncharacterized protein</fullName>
    </submittedName>
</protein>